<dbReference type="Proteomes" id="UP001430172">
    <property type="component" value="Unassembled WGS sequence"/>
</dbReference>
<organism evidence="6 7">
    <name type="scientific">Phycicoccus sonneratiae</name>
    <dbReference type="NCBI Taxonomy" id="2807628"/>
    <lineage>
        <taxon>Bacteria</taxon>
        <taxon>Bacillati</taxon>
        <taxon>Actinomycetota</taxon>
        <taxon>Actinomycetes</taxon>
        <taxon>Micrococcales</taxon>
        <taxon>Intrasporangiaceae</taxon>
        <taxon>Phycicoccus</taxon>
    </lineage>
</organism>
<dbReference type="SUPFAM" id="SSF46689">
    <property type="entry name" value="Homeodomain-like"/>
    <property type="match status" value="1"/>
</dbReference>
<feature type="DNA-binding region" description="H-T-H motif" evidence="4">
    <location>
        <begin position="36"/>
        <end position="55"/>
    </location>
</feature>
<feature type="domain" description="HTH tetR-type" evidence="5">
    <location>
        <begin position="13"/>
        <end position="73"/>
    </location>
</feature>
<accession>A0ABS2CJB9</accession>
<evidence type="ECO:0000313" key="6">
    <source>
        <dbReference type="EMBL" id="MBM6399979.1"/>
    </source>
</evidence>
<dbReference type="RefSeq" id="WP_204130459.1">
    <property type="nucleotide sequence ID" value="NZ_JAFDVD010000007.1"/>
</dbReference>
<dbReference type="Pfam" id="PF16859">
    <property type="entry name" value="TetR_C_11"/>
    <property type="match status" value="1"/>
</dbReference>
<dbReference type="SUPFAM" id="SSF48498">
    <property type="entry name" value="Tetracyclin repressor-like, C-terminal domain"/>
    <property type="match status" value="1"/>
</dbReference>
<evidence type="ECO:0000256" key="3">
    <source>
        <dbReference type="ARBA" id="ARBA00023163"/>
    </source>
</evidence>
<keyword evidence="2 4" id="KW-0238">DNA-binding</keyword>
<evidence type="ECO:0000256" key="2">
    <source>
        <dbReference type="ARBA" id="ARBA00023125"/>
    </source>
</evidence>
<name>A0ABS2CJB9_9MICO</name>
<dbReference type="InterPro" id="IPR009057">
    <property type="entry name" value="Homeodomain-like_sf"/>
</dbReference>
<dbReference type="InterPro" id="IPR036271">
    <property type="entry name" value="Tet_transcr_reg_TetR-rel_C_sf"/>
</dbReference>
<evidence type="ECO:0000259" key="5">
    <source>
        <dbReference type="PROSITE" id="PS50977"/>
    </source>
</evidence>
<dbReference type="PRINTS" id="PR00455">
    <property type="entry name" value="HTHTETR"/>
</dbReference>
<comment type="caution">
    <text evidence="6">The sequence shown here is derived from an EMBL/GenBank/DDBJ whole genome shotgun (WGS) entry which is preliminary data.</text>
</comment>
<evidence type="ECO:0000313" key="7">
    <source>
        <dbReference type="Proteomes" id="UP001430172"/>
    </source>
</evidence>
<evidence type="ECO:0000256" key="4">
    <source>
        <dbReference type="PROSITE-ProRule" id="PRU00335"/>
    </source>
</evidence>
<dbReference type="Pfam" id="PF00440">
    <property type="entry name" value="TetR_N"/>
    <property type="match status" value="1"/>
</dbReference>
<dbReference type="InterPro" id="IPR050109">
    <property type="entry name" value="HTH-type_TetR-like_transc_reg"/>
</dbReference>
<keyword evidence="3" id="KW-0804">Transcription</keyword>
<dbReference type="InterPro" id="IPR011075">
    <property type="entry name" value="TetR_C"/>
</dbReference>
<keyword evidence="7" id="KW-1185">Reference proteome</keyword>
<reference evidence="6" key="1">
    <citation type="submission" date="2021-02" db="EMBL/GenBank/DDBJ databases">
        <title>Phycicoccus sp. MQZ13P-5T, whole genome shotgun sequence.</title>
        <authorList>
            <person name="Tuo L."/>
        </authorList>
    </citation>
    <scope>NUCLEOTIDE SEQUENCE</scope>
    <source>
        <strain evidence="6">MQZ13P-5</strain>
    </source>
</reference>
<evidence type="ECO:0000256" key="1">
    <source>
        <dbReference type="ARBA" id="ARBA00023015"/>
    </source>
</evidence>
<protein>
    <submittedName>
        <fullName evidence="6">TetR/AcrR family transcriptional regulator</fullName>
    </submittedName>
</protein>
<proteinExistence type="predicted"/>
<dbReference type="Gene3D" id="1.10.10.60">
    <property type="entry name" value="Homeodomain-like"/>
    <property type="match status" value="1"/>
</dbReference>
<sequence length="200" mass="20581">MTARGPATGRRGAAVRAGVLRSALELLADSGYASLSMEAVAERAGVHKTTVYRRWSNREALVTDAVLEGSSTEFGIPDTGDIDADLRDGVRALARWLDGPVGRPLVAMLASDAGRLPAVQSAKRRFFAERAAVASDRVAAAVAAGQLPAGTDPTALLSTLVAPLYLNLLVTSAPVTDHDCDRAAAVALTAARAGLLGPAP</sequence>
<dbReference type="EMBL" id="JAFDVD010000007">
    <property type="protein sequence ID" value="MBM6399979.1"/>
    <property type="molecule type" value="Genomic_DNA"/>
</dbReference>
<dbReference type="InterPro" id="IPR001647">
    <property type="entry name" value="HTH_TetR"/>
</dbReference>
<dbReference type="Gene3D" id="1.10.357.10">
    <property type="entry name" value="Tetracycline Repressor, domain 2"/>
    <property type="match status" value="1"/>
</dbReference>
<dbReference type="PANTHER" id="PTHR30055:SF148">
    <property type="entry name" value="TETR-FAMILY TRANSCRIPTIONAL REGULATOR"/>
    <property type="match status" value="1"/>
</dbReference>
<dbReference type="PANTHER" id="PTHR30055">
    <property type="entry name" value="HTH-TYPE TRANSCRIPTIONAL REGULATOR RUTR"/>
    <property type="match status" value="1"/>
</dbReference>
<dbReference type="PROSITE" id="PS50977">
    <property type="entry name" value="HTH_TETR_2"/>
    <property type="match status" value="1"/>
</dbReference>
<keyword evidence="1" id="KW-0805">Transcription regulation</keyword>
<gene>
    <name evidence="6" type="ORF">JQN70_06255</name>
</gene>